<reference evidence="1" key="1">
    <citation type="journal article" date="2021" name="Proc. Natl. Acad. Sci. U.S.A.">
        <title>A Catalog of Tens of Thousands of Viruses from Human Metagenomes Reveals Hidden Associations with Chronic Diseases.</title>
        <authorList>
            <person name="Tisza M.J."/>
            <person name="Buck C.B."/>
        </authorList>
    </citation>
    <scope>NUCLEOTIDE SEQUENCE</scope>
    <source>
        <strain evidence="1">CtWb16</strain>
    </source>
</reference>
<name>A0A8S5T140_9CAUD</name>
<organism evidence="1">
    <name type="scientific">Myoviridae sp. ctWb16</name>
    <dbReference type="NCBI Taxonomy" id="2827690"/>
    <lineage>
        <taxon>Viruses</taxon>
        <taxon>Duplodnaviria</taxon>
        <taxon>Heunggongvirae</taxon>
        <taxon>Uroviricota</taxon>
        <taxon>Caudoviricetes</taxon>
    </lineage>
</organism>
<proteinExistence type="predicted"/>
<dbReference type="EMBL" id="BK032721">
    <property type="protein sequence ID" value="DAF56755.1"/>
    <property type="molecule type" value="Genomic_DNA"/>
</dbReference>
<sequence length="928" mass="106436">MSLLDKNKIFFGLLHYIFSEQKNVDWALKTSLVNYTGINSTVNNKKYKQDSVIEDVIDYIYQIKPYHVEFEQFIEKYSSQRDDVNVSGAKEQEKNNITMYIRYDAVTSAVDPQGSLSDIEYMDTHMANRLYAYKTKNLDDIKDYLNCHFKGITINGSTFNVDTAGYDAFLYDSTLYDAPTVTNDYCLVNYNENFDYPYIKEFVNVGLQTFKLENEDLLQHNFITITSYFNGIETEITDYSLENNLLTLFYTIRNLEKLVITEDKDGQKKSWVFVGHPFNKMSSDTGLKEFKEYGTEYFDVPEGGFNSNKITVNIEYPNGTRDISEQITRVPLTNWELVDGKVYLPFDKENNQYYDNRIVENGHIIVTTIDYYYIYDKIYTWEDRYGQSNNVINVDGSGFLRPSYEVERPSELCVSAPLPYLMIYNVDDNNVPTSLYGCDYKDYQYKMNFSKSKITQLTKDLNIGDSEIYVKNINALKLPIIEKNKDITPGKIIINSEIIEFYEVDEANNILKRIRRGADGSYLAEKHNINDYVIDFRESTQKDCSSRVKSIMTFITNDVENKFIIPGTLTDNEKVNVMIKPLINLLTPIKYNSTYFDISSDNIYKPGNVSLTIPTNNLVIHSNQNLNVIIGNKTYIVKITKNITGIDEFITYMKQSTSGISNFNIIKDNNNIVMIANQGKSIVLSNNVGSPLQELTGTYVQGTKAYTTTDTPILKDGSNGLRINKNNVVWGSDKNSTGYMKEHPERGTLQDAVDTINNLSATKNIVKAYIYDNKLVIMPLQNIDITISNLTSPTSNEDNIEILGLPTVTNKNEIYDGSKIEIKSSKPSFMGYIFINDEKLYFENIQEVNSSRYRITNFYIDKEYTTDSVIYSENPVLLTKDDYKIVTEEVAYSSDESTLEKAAKQEMNYVILNNQPANGEIITVSNDK</sequence>
<accession>A0A8S5T140</accession>
<evidence type="ECO:0000313" key="1">
    <source>
        <dbReference type="EMBL" id="DAF56755.1"/>
    </source>
</evidence>
<protein>
    <submittedName>
        <fullName evidence="1">Uncharacterized protein</fullName>
    </submittedName>
</protein>